<evidence type="ECO:0000256" key="1">
    <source>
        <dbReference type="ARBA" id="ARBA00023015"/>
    </source>
</evidence>
<keyword evidence="1" id="KW-0805">Transcription regulation</keyword>
<organism evidence="5 6">
    <name type="scientific">Salipiger thiooxidans</name>
    <dbReference type="NCBI Taxonomy" id="282683"/>
    <lineage>
        <taxon>Bacteria</taxon>
        <taxon>Pseudomonadati</taxon>
        <taxon>Pseudomonadota</taxon>
        <taxon>Alphaproteobacteria</taxon>
        <taxon>Rhodobacterales</taxon>
        <taxon>Roseobacteraceae</taxon>
        <taxon>Salipiger</taxon>
    </lineage>
</organism>
<keyword evidence="3" id="KW-0804">Transcription</keyword>
<name>A0A1G7EF34_9RHOB</name>
<dbReference type="GO" id="GO:0016301">
    <property type="term" value="F:kinase activity"/>
    <property type="evidence" value="ECO:0007669"/>
    <property type="project" value="UniProtKB-KW"/>
</dbReference>
<dbReference type="Pfam" id="PF00027">
    <property type="entry name" value="cNMP_binding"/>
    <property type="match status" value="1"/>
</dbReference>
<dbReference type="Pfam" id="PF13545">
    <property type="entry name" value="HTH_Crp_2"/>
    <property type="match status" value="1"/>
</dbReference>
<evidence type="ECO:0000256" key="2">
    <source>
        <dbReference type="ARBA" id="ARBA00023125"/>
    </source>
</evidence>
<dbReference type="InterPro" id="IPR018490">
    <property type="entry name" value="cNMP-bd_dom_sf"/>
</dbReference>
<dbReference type="AlphaFoldDB" id="A0A1G7EF34"/>
<dbReference type="InterPro" id="IPR036388">
    <property type="entry name" value="WH-like_DNA-bd_sf"/>
</dbReference>
<dbReference type="GO" id="GO:0006355">
    <property type="term" value="P:regulation of DNA-templated transcription"/>
    <property type="evidence" value="ECO:0007669"/>
    <property type="project" value="InterPro"/>
</dbReference>
<dbReference type="SUPFAM" id="SSF46785">
    <property type="entry name" value="Winged helix' DNA-binding domain"/>
    <property type="match status" value="1"/>
</dbReference>
<evidence type="ECO:0000259" key="4">
    <source>
        <dbReference type="PROSITE" id="PS51063"/>
    </source>
</evidence>
<protein>
    <submittedName>
        <fullName evidence="5">cAMP-binding domain of CRP or a regulatory subunit of cAMP-dependent protein kinases</fullName>
    </submittedName>
</protein>
<reference evidence="6" key="1">
    <citation type="submission" date="2016-10" db="EMBL/GenBank/DDBJ databases">
        <authorList>
            <person name="Varghese N."/>
            <person name="Submissions S."/>
        </authorList>
    </citation>
    <scope>NUCLEOTIDE SEQUENCE [LARGE SCALE GENOMIC DNA]</scope>
    <source>
        <strain evidence="6">DSM 10146</strain>
    </source>
</reference>
<dbReference type="InterPro" id="IPR000595">
    <property type="entry name" value="cNMP-bd_dom"/>
</dbReference>
<feature type="domain" description="HTH crp-type" evidence="4">
    <location>
        <begin position="150"/>
        <end position="224"/>
    </location>
</feature>
<evidence type="ECO:0000313" key="5">
    <source>
        <dbReference type="EMBL" id="SDE62261.1"/>
    </source>
</evidence>
<dbReference type="EMBL" id="FNAV01000005">
    <property type="protein sequence ID" value="SDE62261.1"/>
    <property type="molecule type" value="Genomic_DNA"/>
</dbReference>
<dbReference type="Gene3D" id="2.60.120.10">
    <property type="entry name" value="Jelly Rolls"/>
    <property type="match status" value="1"/>
</dbReference>
<evidence type="ECO:0000256" key="3">
    <source>
        <dbReference type="ARBA" id="ARBA00023163"/>
    </source>
</evidence>
<proteinExistence type="predicted"/>
<evidence type="ECO:0000313" key="6">
    <source>
        <dbReference type="Proteomes" id="UP000198994"/>
    </source>
</evidence>
<dbReference type="SUPFAM" id="SSF51206">
    <property type="entry name" value="cAMP-binding domain-like"/>
    <property type="match status" value="1"/>
</dbReference>
<dbReference type="OrthoDB" id="7584044at2"/>
<dbReference type="CDD" id="cd00038">
    <property type="entry name" value="CAP_ED"/>
    <property type="match status" value="1"/>
</dbReference>
<keyword evidence="5" id="KW-0808">Transferase</keyword>
<keyword evidence="2" id="KW-0238">DNA-binding</keyword>
<keyword evidence="6" id="KW-1185">Reference proteome</keyword>
<dbReference type="Gene3D" id="1.10.10.10">
    <property type="entry name" value="Winged helix-like DNA-binding domain superfamily/Winged helix DNA-binding domain"/>
    <property type="match status" value="1"/>
</dbReference>
<dbReference type="InterPro" id="IPR014710">
    <property type="entry name" value="RmlC-like_jellyroll"/>
</dbReference>
<dbReference type="RefSeq" id="WP_089958387.1">
    <property type="nucleotide sequence ID" value="NZ_FNAV01000005.1"/>
</dbReference>
<dbReference type="GO" id="GO:0003677">
    <property type="term" value="F:DNA binding"/>
    <property type="evidence" value="ECO:0007669"/>
    <property type="project" value="UniProtKB-KW"/>
</dbReference>
<gene>
    <name evidence="5" type="ORF">SAMN04488105_105320</name>
</gene>
<dbReference type="STRING" id="282683.SAMN04488105_105320"/>
<keyword evidence="5" id="KW-0418">Kinase</keyword>
<accession>A0A1G7EF34</accession>
<dbReference type="Proteomes" id="UP000198994">
    <property type="component" value="Unassembled WGS sequence"/>
</dbReference>
<dbReference type="InterPro" id="IPR012318">
    <property type="entry name" value="HTH_CRP"/>
</dbReference>
<dbReference type="PROSITE" id="PS51063">
    <property type="entry name" value="HTH_CRP_2"/>
    <property type="match status" value="1"/>
</dbReference>
<sequence>MKMISCHDCPLHDCGPFIPHSEEEKTFLNGFKAGEMSVEPGTQILLEGSNAPQIYTVLEGMGLREKTLEDGRRQVINFVLPGDLLGLQAGIMGEMQHTVEAVTRMRLCVFRRESLWTLFRNRPELAFDLTWIAAAEEHFLGETVATLGQRGGIERVAWALVKIFLRLRELEKGTKEAVPMPYRQQDLADALGLSLVHTNKTLSRLRAKRLADWSAGTLRVPDVAALAEVAMTDPEALPRRPFL</sequence>
<dbReference type="InterPro" id="IPR036390">
    <property type="entry name" value="WH_DNA-bd_sf"/>
</dbReference>